<name>E6Q2F1_9ZZZZ</name>
<reference evidence="1" key="1">
    <citation type="submission" date="2009-10" db="EMBL/GenBank/DDBJ databases">
        <title>Diversity of trophic interactions inside an arsenic-rich microbial ecosystem.</title>
        <authorList>
            <person name="Bertin P.N."/>
            <person name="Heinrich-Salmeron A."/>
            <person name="Pelletier E."/>
            <person name="Goulhen-Chollet F."/>
            <person name="Arsene-Ploetze F."/>
            <person name="Gallien S."/>
            <person name="Calteau A."/>
            <person name="Vallenet D."/>
            <person name="Casiot C."/>
            <person name="Chane-Woon-Ming B."/>
            <person name="Giloteaux L."/>
            <person name="Barakat M."/>
            <person name="Bonnefoy V."/>
            <person name="Bruneel O."/>
            <person name="Chandler M."/>
            <person name="Cleiss J."/>
            <person name="Duran R."/>
            <person name="Elbaz-Poulichet F."/>
            <person name="Fonknechten N."/>
            <person name="Lauga B."/>
            <person name="Mornico D."/>
            <person name="Ortet P."/>
            <person name="Schaeffer C."/>
            <person name="Siguier P."/>
            <person name="Alexander Thil Smith A."/>
            <person name="Van Dorsselaer A."/>
            <person name="Weissenbach J."/>
            <person name="Medigue C."/>
            <person name="Le Paslier D."/>
        </authorList>
    </citation>
    <scope>NUCLEOTIDE SEQUENCE</scope>
</reference>
<protein>
    <submittedName>
        <fullName evidence="1">Uncharacterized protein</fullName>
    </submittedName>
</protein>
<gene>
    <name evidence="1" type="ORF">CARN4_0619</name>
</gene>
<dbReference type="AlphaFoldDB" id="E6Q2F1"/>
<comment type="caution">
    <text evidence="1">The sequence shown here is derived from an EMBL/GenBank/DDBJ whole genome shotgun (WGS) entry which is preliminary data.</text>
</comment>
<accession>E6Q2F1</accession>
<dbReference type="EMBL" id="CABO01000018">
    <property type="protein sequence ID" value="CBI01361.1"/>
    <property type="molecule type" value="Genomic_DNA"/>
</dbReference>
<evidence type="ECO:0000313" key="1">
    <source>
        <dbReference type="EMBL" id="CBI01361.1"/>
    </source>
</evidence>
<organism evidence="1">
    <name type="scientific">mine drainage metagenome</name>
    <dbReference type="NCBI Taxonomy" id="410659"/>
    <lineage>
        <taxon>unclassified sequences</taxon>
        <taxon>metagenomes</taxon>
        <taxon>ecological metagenomes</taxon>
    </lineage>
</organism>
<proteinExistence type="predicted"/>
<sequence length="125" mass="13341">MIRSVARSTLIVVFIALMAPILTAPAGAASAPPPVGKYACYNYGFNFQAFYNGVTLILKDGSHYTTQGATYVGRYRYLQNGSIVFASGKLQGLTSRFRPGPGGKAILIDFRDGRATNTAACGMLH</sequence>